<name>A0A6V2AVX8_9STRA</name>
<reference evidence="3" key="1">
    <citation type="submission" date="2021-01" db="EMBL/GenBank/DDBJ databases">
        <authorList>
            <person name="Corre E."/>
            <person name="Pelletier E."/>
            <person name="Niang G."/>
            <person name="Scheremetjew M."/>
            <person name="Finn R."/>
            <person name="Kale V."/>
            <person name="Holt S."/>
            <person name="Cochrane G."/>
            <person name="Meng A."/>
            <person name="Brown T."/>
            <person name="Cohen L."/>
        </authorList>
    </citation>
    <scope>NUCLEOTIDE SEQUENCE</scope>
    <source>
        <strain evidence="3">GSO104</strain>
    </source>
</reference>
<dbReference type="EMBL" id="HBNS01003406">
    <property type="protein sequence ID" value="CAE4583526.1"/>
    <property type="molecule type" value="Transcribed_RNA"/>
</dbReference>
<evidence type="ECO:0000256" key="1">
    <source>
        <dbReference type="SAM" id="MobiDB-lite"/>
    </source>
</evidence>
<dbReference type="AlphaFoldDB" id="A0A6V2AVX8"/>
<feature type="compositionally biased region" description="Basic and acidic residues" evidence="1">
    <location>
        <begin position="1"/>
        <end position="18"/>
    </location>
</feature>
<feature type="region of interest" description="Disordered" evidence="1">
    <location>
        <begin position="130"/>
        <end position="159"/>
    </location>
</feature>
<accession>A0A6V2AVX8</accession>
<organism evidence="3">
    <name type="scientific">Ditylum brightwellii</name>
    <dbReference type="NCBI Taxonomy" id="49249"/>
    <lineage>
        <taxon>Eukaryota</taxon>
        <taxon>Sar</taxon>
        <taxon>Stramenopiles</taxon>
        <taxon>Ochrophyta</taxon>
        <taxon>Bacillariophyta</taxon>
        <taxon>Mediophyceae</taxon>
        <taxon>Lithodesmiophycidae</taxon>
        <taxon>Lithodesmiales</taxon>
        <taxon>Lithodesmiaceae</taxon>
        <taxon>Ditylum</taxon>
    </lineage>
</organism>
<sequence>MTEELNRTETTMTEKENSDDPNYETEAETDYENDAVSNADEADDNELKEWDEGGPSRCGYSQTVHDTLMSVGKTVHAVVGEPGMTVKTSMRGIGNWFQEASYAVRDCSRGEETGLAEDAGNVVSSLVGAGAKVGQGNGNPDELLMPDESESMPATPQPV</sequence>
<gene>
    <name evidence="2" type="ORF">DBRI00130_LOCUS2768</name>
    <name evidence="3" type="ORF">DBRI00130_LOCUS2769</name>
</gene>
<feature type="region of interest" description="Disordered" evidence="1">
    <location>
        <begin position="1"/>
        <end position="58"/>
    </location>
</feature>
<evidence type="ECO:0000313" key="3">
    <source>
        <dbReference type="EMBL" id="CAE4583529.1"/>
    </source>
</evidence>
<dbReference type="EMBL" id="HBNS01003407">
    <property type="protein sequence ID" value="CAE4583529.1"/>
    <property type="molecule type" value="Transcribed_RNA"/>
</dbReference>
<proteinExistence type="predicted"/>
<evidence type="ECO:0000313" key="2">
    <source>
        <dbReference type="EMBL" id="CAE4583526.1"/>
    </source>
</evidence>
<protein>
    <submittedName>
        <fullName evidence="3">Uncharacterized protein</fullName>
    </submittedName>
</protein>
<feature type="compositionally biased region" description="Acidic residues" evidence="1">
    <location>
        <begin position="19"/>
        <end position="33"/>
    </location>
</feature>